<dbReference type="AlphaFoldDB" id="A0A853I030"/>
<dbReference type="Pfam" id="PF07119">
    <property type="entry name" value="DUF1375"/>
    <property type="match status" value="1"/>
</dbReference>
<accession>A0A853I030</accession>
<name>A0A853I030_9GAMM</name>
<evidence type="ECO:0000313" key="2">
    <source>
        <dbReference type="Proteomes" id="UP000569732"/>
    </source>
</evidence>
<dbReference type="Proteomes" id="UP000569732">
    <property type="component" value="Unassembled WGS sequence"/>
</dbReference>
<sequence>MNKLVILLVLSCLFTGCSSIGFRISGLNKEYVKAPIYPGVQIVFKKLSGGPGSSVHAHLPDFVGWLFYPFDIINLPLSFVVDTVCLPYDVITS</sequence>
<evidence type="ECO:0000313" key="1">
    <source>
        <dbReference type="EMBL" id="NYZ67330.1"/>
    </source>
</evidence>
<dbReference type="PROSITE" id="PS51257">
    <property type="entry name" value="PROKAR_LIPOPROTEIN"/>
    <property type="match status" value="1"/>
</dbReference>
<keyword evidence="2" id="KW-1185">Reference proteome</keyword>
<organism evidence="1 2">
    <name type="scientific">Spartinivicinus marinus</name>
    <dbReference type="NCBI Taxonomy" id="2994442"/>
    <lineage>
        <taxon>Bacteria</taxon>
        <taxon>Pseudomonadati</taxon>
        <taxon>Pseudomonadota</taxon>
        <taxon>Gammaproteobacteria</taxon>
        <taxon>Oceanospirillales</taxon>
        <taxon>Zooshikellaceae</taxon>
        <taxon>Spartinivicinus</taxon>
    </lineage>
</organism>
<proteinExistence type="predicted"/>
<dbReference type="EMBL" id="JACCKB010000024">
    <property type="protein sequence ID" value="NYZ67330.1"/>
    <property type="molecule type" value="Genomic_DNA"/>
</dbReference>
<gene>
    <name evidence="1" type="ORF">H0A36_15035</name>
</gene>
<keyword evidence="1" id="KW-0449">Lipoprotein</keyword>
<comment type="caution">
    <text evidence="1">The sequence shown here is derived from an EMBL/GenBank/DDBJ whole genome shotgun (WGS) entry which is preliminary data.</text>
</comment>
<dbReference type="InterPro" id="IPR010780">
    <property type="entry name" value="DUF1375"/>
</dbReference>
<dbReference type="RefSeq" id="WP_180569354.1">
    <property type="nucleotide sequence ID" value="NZ_JACCKB010000024.1"/>
</dbReference>
<protein>
    <submittedName>
        <fullName evidence="1">YceK/YidQ family lipoprotein</fullName>
    </submittedName>
</protein>
<reference evidence="1 2" key="1">
    <citation type="submission" date="2020-07" db="EMBL/GenBank/DDBJ databases">
        <title>Endozoicomonas sp. nov., isolated from sediment.</title>
        <authorList>
            <person name="Gu T."/>
        </authorList>
    </citation>
    <scope>NUCLEOTIDE SEQUENCE [LARGE SCALE GENOMIC DNA]</scope>
    <source>
        <strain evidence="1 2">SM1973</strain>
    </source>
</reference>